<evidence type="ECO:0000313" key="9">
    <source>
        <dbReference type="Proteomes" id="UP001056336"/>
    </source>
</evidence>
<dbReference type="CDD" id="cd09128">
    <property type="entry name" value="PLDc_unchar1_2"/>
    <property type="match status" value="1"/>
</dbReference>
<evidence type="ECO:0000256" key="5">
    <source>
        <dbReference type="ARBA" id="ARBA00022963"/>
    </source>
</evidence>
<dbReference type="PANTHER" id="PTHR43856">
    <property type="entry name" value="CARDIOLIPIN HYDROLASE"/>
    <property type="match status" value="1"/>
</dbReference>
<evidence type="ECO:0000256" key="1">
    <source>
        <dbReference type="ARBA" id="ARBA00000798"/>
    </source>
</evidence>
<evidence type="ECO:0000256" key="6">
    <source>
        <dbReference type="ARBA" id="ARBA00023098"/>
    </source>
</evidence>
<dbReference type="InterPro" id="IPR051406">
    <property type="entry name" value="PLD_domain"/>
</dbReference>
<evidence type="ECO:0000256" key="2">
    <source>
        <dbReference type="ARBA" id="ARBA00008664"/>
    </source>
</evidence>
<dbReference type="PANTHER" id="PTHR43856:SF1">
    <property type="entry name" value="MITOCHONDRIAL CARDIOLIPIN HYDROLASE"/>
    <property type="match status" value="1"/>
</dbReference>
<dbReference type="SUPFAM" id="SSF56024">
    <property type="entry name" value="Phospholipase D/nuclease"/>
    <property type="match status" value="2"/>
</dbReference>
<protein>
    <recommendedName>
        <fullName evidence="3">phospholipase D</fullName>
        <ecNumber evidence="3">3.1.4.4</ecNumber>
    </recommendedName>
</protein>
<feature type="domain" description="PLD phosphodiesterase" evidence="7">
    <location>
        <begin position="263"/>
        <end position="290"/>
    </location>
</feature>
<reference evidence="8" key="1">
    <citation type="journal article" date="2018" name="Int. J. Syst. Evol. Microbiol.">
        <title>Jatrophihabitans telluris sp. nov., isolated from sediment soil of lava forest wetlands and the emended description of the genus Jatrophihabitans.</title>
        <authorList>
            <person name="Lee K.C."/>
            <person name="Suh M.K."/>
            <person name="Eom M.K."/>
            <person name="Kim K.K."/>
            <person name="Kim J.S."/>
            <person name="Kim D.S."/>
            <person name="Ko S.H."/>
            <person name="Shin Y.K."/>
            <person name="Lee J.S."/>
        </authorList>
    </citation>
    <scope>NUCLEOTIDE SEQUENCE</scope>
    <source>
        <strain evidence="8">N237</strain>
    </source>
</reference>
<dbReference type="InterPro" id="IPR025202">
    <property type="entry name" value="PLD-like_dom"/>
</dbReference>
<reference evidence="8" key="2">
    <citation type="submission" date="2022-05" db="EMBL/GenBank/DDBJ databases">
        <authorList>
            <person name="Kim J.-S."/>
            <person name="Lee K."/>
            <person name="Suh M."/>
            <person name="Eom M."/>
            <person name="Kim J.-S."/>
            <person name="Kim D.-S."/>
            <person name="Ko S.-H."/>
            <person name="Shin Y."/>
            <person name="Lee J.-S."/>
        </authorList>
    </citation>
    <scope>NUCLEOTIDE SEQUENCE</scope>
    <source>
        <strain evidence="8">N237</strain>
    </source>
</reference>
<dbReference type="CDD" id="cd00138">
    <property type="entry name" value="PLDc_SF"/>
    <property type="match status" value="1"/>
</dbReference>
<keyword evidence="5" id="KW-0442">Lipid degradation</keyword>
<sequence length="539" mass="56931">MVESLSRVAQIIETHHDRLALPGVLSVRPGWKFRHGWPVDPPEPAIVVTVTAKSAAPVGGALLPRSLDGIVLDVRQASPRKRAELEDPESVVPLTAVDPPTGALPRFLDEISPRHDQAAPPPPAAGAPPAADVPAAVALAAKPQVPYSAPDGVTLDALTGAVTVTACASPDAGWPVLKAFLASVQNGVTIGLYDWTSKHILDAFTAALAGKTVRLVLDHPAENPTADQTDEDTVRTLVAALQDGLIQAWALDRMDPRAAAWEFPSAYHIKVAVADGRRVWLSSGNWNNSNQPDIDPVGVAADAAQARTRDRDWHVVIDSPALAAVFEAYLLNDLTVAQAHQLAPAAAAAAAVSPAVLAPAASTPSFLQFWGPTTVTQEMTIQPLLTPDPGSYAEHVTALIHSATTSLYMQFQYIELPADITGAPAAFTDLIAAVIARQQAGVDVRIIMSQYEVQGYLEKLITAGLDVARSVRIQNNVHNKGILVDGATVLVSSQNWSSAGTTANRDAGVILSSPGLAGYFQPIFLHDWDQLAVPRAAED</sequence>
<organism evidence="8 9">
    <name type="scientific">Jatrophihabitans telluris</name>
    <dbReference type="NCBI Taxonomy" id="2038343"/>
    <lineage>
        <taxon>Bacteria</taxon>
        <taxon>Bacillati</taxon>
        <taxon>Actinomycetota</taxon>
        <taxon>Actinomycetes</taxon>
        <taxon>Jatrophihabitantales</taxon>
        <taxon>Jatrophihabitantaceae</taxon>
        <taxon>Jatrophihabitans</taxon>
    </lineage>
</organism>
<comment type="catalytic activity">
    <reaction evidence="1">
        <text>a 1,2-diacyl-sn-glycero-3-phosphocholine + H2O = a 1,2-diacyl-sn-glycero-3-phosphate + choline + H(+)</text>
        <dbReference type="Rhea" id="RHEA:14445"/>
        <dbReference type="ChEBI" id="CHEBI:15354"/>
        <dbReference type="ChEBI" id="CHEBI:15377"/>
        <dbReference type="ChEBI" id="CHEBI:15378"/>
        <dbReference type="ChEBI" id="CHEBI:57643"/>
        <dbReference type="ChEBI" id="CHEBI:58608"/>
        <dbReference type="EC" id="3.1.4.4"/>
    </reaction>
</comment>
<comment type="similarity">
    <text evidence="2">Belongs to the phospholipase D family.</text>
</comment>
<dbReference type="Pfam" id="PF13091">
    <property type="entry name" value="PLDc_2"/>
    <property type="match status" value="1"/>
</dbReference>
<keyword evidence="4" id="KW-0378">Hydrolase</keyword>
<dbReference type="PROSITE" id="PS50035">
    <property type="entry name" value="PLD"/>
    <property type="match status" value="2"/>
</dbReference>
<dbReference type="EMBL" id="CP097332">
    <property type="protein sequence ID" value="UQX89025.1"/>
    <property type="molecule type" value="Genomic_DNA"/>
</dbReference>
<evidence type="ECO:0000256" key="4">
    <source>
        <dbReference type="ARBA" id="ARBA00022801"/>
    </source>
</evidence>
<evidence type="ECO:0000256" key="3">
    <source>
        <dbReference type="ARBA" id="ARBA00012027"/>
    </source>
</evidence>
<name>A0ABY4R1N1_9ACTN</name>
<gene>
    <name evidence="8" type="ORF">M6D93_03255</name>
</gene>
<dbReference type="RefSeq" id="WP_249772921.1">
    <property type="nucleotide sequence ID" value="NZ_CP097332.1"/>
</dbReference>
<dbReference type="InterPro" id="IPR001736">
    <property type="entry name" value="PLipase_D/transphosphatidylase"/>
</dbReference>
<proteinExistence type="inferred from homology"/>
<keyword evidence="9" id="KW-1185">Reference proteome</keyword>
<accession>A0ABY4R1N1</accession>
<keyword evidence="6" id="KW-0443">Lipid metabolism</keyword>
<dbReference type="EC" id="3.1.4.4" evidence="3"/>
<evidence type="ECO:0000259" key="7">
    <source>
        <dbReference type="PROSITE" id="PS50035"/>
    </source>
</evidence>
<evidence type="ECO:0000313" key="8">
    <source>
        <dbReference type="EMBL" id="UQX89025.1"/>
    </source>
</evidence>
<feature type="domain" description="PLD phosphodiesterase" evidence="7">
    <location>
        <begin position="473"/>
        <end position="500"/>
    </location>
</feature>
<dbReference type="Gene3D" id="3.30.870.10">
    <property type="entry name" value="Endonuclease Chain A"/>
    <property type="match status" value="2"/>
</dbReference>
<dbReference type="Proteomes" id="UP001056336">
    <property type="component" value="Chromosome"/>
</dbReference>